<dbReference type="InterPro" id="IPR036291">
    <property type="entry name" value="NAD(P)-bd_dom_sf"/>
</dbReference>
<evidence type="ECO:0000259" key="1">
    <source>
        <dbReference type="Pfam" id="PF05368"/>
    </source>
</evidence>
<dbReference type="PANTHER" id="PTHR43162:SF1">
    <property type="entry name" value="PRESTALK A DIFFERENTIATION PROTEIN A"/>
    <property type="match status" value="1"/>
</dbReference>
<name>D3QAF9_STANL</name>
<dbReference type="AlphaFoldDB" id="D3QAF9"/>
<reference evidence="2 3" key="1">
    <citation type="journal article" date="2009" name="Stand. Genomic Sci.">
        <title>Complete genome sequence of Stackebrandtia nassauensis type strain (LLR-40K-21).</title>
        <authorList>
            <person name="Munk C."/>
            <person name="Lapidus A."/>
            <person name="Copeland A."/>
            <person name="Jando M."/>
            <person name="Mayilraj S."/>
            <person name="Glavina Del Rio T."/>
            <person name="Nolan M."/>
            <person name="Chen F."/>
            <person name="Lucas S."/>
            <person name="Tice H."/>
            <person name="Cheng J.F."/>
            <person name="Han C."/>
            <person name="Detter J.C."/>
            <person name="Bruce D."/>
            <person name="Goodwin L."/>
            <person name="Chain P."/>
            <person name="Pitluck S."/>
            <person name="Goker M."/>
            <person name="Ovchinikova G."/>
            <person name="Pati A."/>
            <person name="Ivanova N."/>
            <person name="Mavromatis K."/>
            <person name="Chen A."/>
            <person name="Palaniappan K."/>
            <person name="Land M."/>
            <person name="Hauser L."/>
            <person name="Chang Y.J."/>
            <person name="Jeffries C.D."/>
            <person name="Bristow J."/>
            <person name="Eisen J.A."/>
            <person name="Markowitz V."/>
            <person name="Hugenholtz P."/>
            <person name="Kyrpides N.C."/>
            <person name="Klenk H.P."/>
        </authorList>
    </citation>
    <scope>NUCLEOTIDE SEQUENCE [LARGE SCALE GENOMIC DNA]</scope>
    <source>
        <strain evidence="3">DSM 44728 / CIP 108903 / NRRL B-16338 / NBRC 102104 / LLR-40K-21</strain>
    </source>
</reference>
<dbReference type="SUPFAM" id="SSF51735">
    <property type="entry name" value="NAD(P)-binding Rossmann-fold domains"/>
    <property type="match status" value="1"/>
</dbReference>
<dbReference type="HOGENOM" id="CLU_007383_10_6_11"/>
<feature type="domain" description="NmrA-like" evidence="1">
    <location>
        <begin position="25"/>
        <end position="237"/>
    </location>
</feature>
<dbReference type="Pfam" id="PF05368">
    <property type="entry name" value="NmrA"/>
    <property type="match status" value="1"/>
</dbReference>
<dbReference type="STRING" id="446470.Snas_3071"/>
<evidence type="ECO:0000313" key="3">
    <source>
        <dbReference type="Proteomes" id="UP000000844"/>
    </source>
</evidence>
<evidence type="ECO:0000313" key="2">
    <source>
        <dbReference type="EMBL" id="ADD42742.1"/>
    </source>
</evidence>
<organism evidence="2 3">
    <name type="scientific">Stackebrandtia nassauensis (strain DSM 44728 / CIP 108903 / NRRL B-16338 / NBRC 102104 / LLR-40K-21)</name>
    <dbReference type="NCBI Taxonomy" id="446470"/>
    <lineage>
        <taxon>Bacteria</taxon>
        <taxon>Bacillati</taxon>
        <taxon>Actinomycetota</taxon>
        <taxon>Actinomycetes</taxon>
        <taxon>Glycomycetales</taxon>
        <taxon>Glycomycetaceae</taxon>
        <taxon>Stackebrandtia</taxon>
    </lineage>
</organism>
<dbReference type="EMBL" id="CP001778">
    <property type="protein sequence ID" value="ADD42742.1"/>
    <property type="molecule type" value="Genomic_DNA"/>
</dbReference>
<protein>
    <submittedName>
        <fullName evidence="2">NmrA family protein</fullName>
    </submittedName>
</protein>
<dbReference type="KEGG" id="sna:Snas_3071"/>
<dbReference type="eggNOG" id="COG0702">
    <property type="taxonomic scope" value="Bacteria"/>
</dbReference>
<dbReference type="InterPro" id="IPR008030">
    <property type="entry name" value="NmrA-like"/>
</dbReference>
<sequence length="298" mass="31957">MTHVTGSVSLGIFVGPWYLAETMADNTILVIGSTGKIGRHVAERLRERDVTVKAASRSGPVHFDWHDEATWPGALDGAQGAYLVDSQDADRVPLLRRFSALAAHRGLRRLVFLSAREAESVNPTLEEKEAAIKDAGTEWTILRPVWFNQNFSEVAAFREPLRAGELRLPAGDGPQPFIDAEDIAEVAAAALTTDGHHGRTYDLSGPEAISFGEAVAHIAKATGRDLRYRPVSAEDYVADPAAFGAQPGQAEGYALLMAAIAEGKTSHLSDGVKQALGRDPRGFAEYAVKTAATGVWDA</sequence>
<keyword evidence="3" id="KW-1185">Reference proteome</keyword>
<dbReference type="Gene3D" id="3.90.25.10">
    <property type="entry name" value="UDP-galactose 4-epimerase, domain 1"/>
    <property type="match status" value="1"/>
</dbReference>
<dbReference type="InterPro" id="IPR051604">
    <property type="entry name" value="Ergot_Alk_Oxidoreductase"/>
</dbReference>
<dbReference type="PANTHER" id="PTHR43162">
    <property type="match status" value="1"/>
</dbReference>
<dbReference type="Proteomes" id="UP000000844">
    <property type="component" value="Chromosome"/>
</dbReference>
<dbReference type="Gene3D" id="3.40.50.720">
    <property type="entry name" value="NAD(P)-binding Rossmann-like Domain"/>
    <property type="match status" value="1"/>
</dbReference>
<accession>D3QAF9</accession>
<gene>
    <name evidence="2" type="ordered locus">Snas_3071</name>
</gene>
<proteinExistence type="predicted"/>